<accession>A0A2K5W1X1</accession>
<keyword evidence="3 11" id="KW-0202">Cytokine</keyword>
<dbReference type="GO" id="GO:0030279">
    <property type="term" value="P:negative regulation of ossification"/>
    <property type="evidence" value="ECO:0007669"/>
    <property type="project" value="Ensembl"/>
</dbReference>
<name>A0A2K5W1X1_MACFA</name>
<dbReference type="CDD" id="cd19394">
    <property type="entry name" value="TGF_beta_GDF10"/>
    <property type="match status" value="1"/>
</dbReference>
<dbReference type="InterPro" id="IPR017197">
    <property type="entry name" value="BMP3/BMP3B"/>
</dbReference>
<evidence type="ECO:0000256" key="2">
    <source>
        <dbReference type="ARBA" id="ARBA00006656"/>
    </source>
</evidence>
<dbReference type="SUPFAM" id="SSF57501">
    <property type="entry name" value="Cystine-knot cytokines"/>
    <property type="match status" value="1"/>
</dbReference>
<keyword evidence="5" id="KW-0165">Cleavage on pair of basic residues</keyword>
<dbReference type="STRING" id="9541.ENSMFAP00000031070"/>
<sequence length="446" mass="49686">MARVPTRTSQGPGPQLLPLLPLFLLLLRDAAGSHRAPAWSALPAAADGLQGDRDPQRAPGDAAATLGPGAQDMVAVHMHRLYEKYSRRGARLGGGNTVRSFRARLEVVDQKAVYFFNLTSMQDSETILMATFHFYSEPPRWPRALEVLCKPRAKNASERSLPLGPPARQHLLFRSLSQNTLPVAGQGHLPIVKAARRDGELLLSAQLDSEERDPGVPRPSPYAPYILVYANDLAISEPNSVAVTLQRYDPFPAGDPEPHAAPTAPRTDNELPGLDERPPRAHAQHFHKHQLWPSPFRALKPRPGRKDRRKKGQEVFMASSQVLDFDEKTMQKARRKQWDEPRVCSRRYLKVDFADIGWNEWIISPKSFDAYYCAGACEFPMPKIVRPSNHATIQSIVRAVGIVPGIPEPCCVPDKMNSLGVLFLDENRNVVLKVYPNMSVDTCACR</sequence>
<feature type="chain" id="PRO_5030001052" description="Bone morphogenetic protein 3" evidence="11">
    <location>
        <begin position="33"/>
        <end position="446"/>
    </location>
</feature>
<dbReference type="VEuPathDB" id="HostDB:ENSMFAG00000038179"/>
<keyword evidence="17" id="KW-1185">Reference proteome</keyword>
<dbReference type="Ensembl" id="ENSMFAT00000005282.2">
    <property type="protein sequence ID" value="ENSMFAP00000031070.2"/>
    <property type="gene ID" value="ENSMFAG00000038179.2"/>
</dbReference>
<dbReference type="GO" id="GO:0005615">
    <property type="term" value="C:extracellular space"/>
    <property type="evidence" value="ECO:0007669"/>
    <property type="project" value="UniProtKB-UniRule"/>
</dbReference>
<feature type="disulfide bond" evidence="12">
    <location>
        <begin position="344"/>
        <end position="411"/>
    </location>
</feature>
<dbReference type="GO" id="GO:0045444">
    <property type="term" value="P:fat cell differentiation"/>
    <property type="evidence" value="ECO:0007669"/>
    <property type="project" value="Ensembl"/>
</dbReference>
<dbReference type="PANTHER" id="PTHR11848:SF145">
    <property type="entry name" value="GROWTH_DIFFERENTIATION FACTOR 10"/>
    <property type="match status" value="1"/>
</dbReference>
<evidence type="ECO:0000259" key="15">
    <source>
        <dbReference type="PROSITE" id="PS51362"/>
    </source>
</evidence>
<evidence type="ECO:0000256" key="4">
    <source>
        <dbReference type="ARBA" id="ARBA00022525"/>
    </source>
</evidence>
<dbReference type="InterPro" id="IPR015615">
    <property type="entry name" value="TGF-beta-rel"/>
</dbReference>
<dbReference type="SMART" id="SM00204">
    <property type="entry name" value="TGFB"/>
    <property type="match status" value="1"/>
</dbReference>
<dbReference type="AlphaFoldDB" id="A0A2K5W1X1"/>
<comment type="subunit">
    <text evidence="11">Homodimer.</text>
</comment>
<dbReference type="Bgee" id="ENSMFAG00000038179">
    <property type="expression patterns" value="Expressed in skeletal muscle tissue and 2 other cell types or tissues"/>
</dbReference>
<evidence type="ECO:0000256" key="10">
    <source>
        <dbReference type="ARBA" id="ARBA00023180"/>
    </source>
</evidence>
<feature type="signal peptide" evidence="11">
    <location>
        <begin position="1"/>
        <end position="32"/>
    </location>
</feature>
<keyword evidence="4 11" id="KW-0964">Secreted</keyword>
<reference evidence="16" key="2">
    <citation type="submission" date="2025-08" db="UniProtKB">
        <authorList>
            <consortium name="Ensembl"/>
        </authorList>
    </citation>
    <scope>IDENTIFICATION</scope>
</reference>
<keyword evidence="8 11" id="KW-0339">Growth factor</keyword>
<evidence type="ECO:0000313" key="16">
    <source>
        <dbReference type="Ensembl" id="ENSMFAP00000031070.2"/>
    </source>
</evidence>
<dbReference type="FunFam" id="2.10.90.10:FF:000008">
    <property type="entry name" value="Bone morphogenetic protein 3"/>
    <property type="match status" value="1"/>
</dbReference>
<evidence type="ECO:0000256" key="13">
    <source>
        <dbReference type="RuleBase" id="RU000354"/>
    </source>
</evidence>
<dbReference type="GO" id="GO:0005125">
    <property type="term" value="F:cytokine activity"/>
    <property type="evidence" value="ECO:0007669"/>
    <property type="project" value="UniProtKB-KW"/>
</dbReference>
<keyword evidence="9 12" id="KW-1015">Disulfide bond</keyword>
<gene>
    <name evidence="16" type="primary">GDF10</name>
</gene>
<feature type="region of interest" description="Disordered" evidence="14">
    <location>
        <begin position="47"/>
        <end position="67"/>
    </location>
</feature>
<evidence type="ECO:0000256" key="5">
    <source>
        <dbReference type="ARBA" id="ARBA00022685"/>
    </source>
</evidence>
<dbReference type="PROSITE" id="PS00250">
    <property type="entry name" value="TGF_BETA_1"/>
    <property type="match status" value="1"/>
</dbReference>
<keyword evidence="7" id="KW-0892">Osteogenesis</keyword>
<dbReference type="GO" id="GO:0001501">
    <property type="term" value="P:skeletal system development"/>
    <property type="evidence" value="ECO:0007669"/>
    <property type="project" value="UniProtKB-ARBA"/>
</dbReference>
<dbReference type="GO" id="GO:0001649">
    <property type="term" value="P:osteoblast differentiation"/>
    <property type="evidence" value="ECO:0007669"/>
    <property type="project" value="InterPro"/>
</dbReference>
<dbReference type="GO" id="GO:0008083">
    <property type="term" value="F:growth factor activity"/>
    <property type="evidence" value="ECO:0007669"/>
    <property type="project" value="UniProtKB-KW"/>
</dbReference>
<reference evidence="16" key="3">
    <citation type="submission" date="2025-09" db="UniProtKB">
        <authorList>
            <consortium name="Ensembl"/>
        </authorList>
    </citation>
    <scope>IDENTIFICATION</scope>
</reference>
<dbReference type="PANTHER" id="PTHR11848">
    <property type="entry name" value="TGF-BETA FAMILY"/>
    <property type="match status" value="1"/>
</dbReference>
<evidence type="ECO:0000256" key="14">
    <source>
        <dbReference type="SAM" id="MobiDB-lite"/>
    </source>
</evidence>
<dbReference type="Gene3D" id="2.10.90.10">
    <property type="entry name" value="Cystine-knot cytokines"/>
    <property type="match status" value="1"/>
</dbReference>
<feature type="domain" description="TGF-beta family profile" evidence="15">
    <location>
        <begin position="334"/>
        <end position="446"/>
    </location>
</feature>
<evidence type="ECO:0000256" key="1">
    <source>
        <dbReference type="ARBA" id="ARBA00004613"/>
    </source>
</evidence>
<dbReference type="Pfam" id="PF00019">
    <property type="entry name" value="TGF_beta"/>
    <property type="match status" value="1"/>
</dbReference>
<comment type="subcellular location">
    <subcellularLocation>
        <location evidence="1 11">Secreted</location>
    </subcellularLocation>
</comment>
<evidence type="ECO:0000256" key="11">
    <source>
        <dbReference type="PIRNR" id="PIRNR037403"/>
    </source>
</evidence>
<comment type="similarity">
    <text evidence="2 11 13">Belongs to the TGF-beta family.</text>
</comment>
<evidence type="ECO:0000256" key="9">
    <source>
        <dbReference type="ARBA" id="ARBA00023157"/>
    </source>
</evidence>
<dbReference type="GO" id="GO:0045669">
    <property type="term" value="P:positive regulation of osteoblast differentiation"/>
    <property type="evidence" value="ECO:0007669"/>
    <property type="project" value="TreeGrafter"/>
</dbReference>
<evidence type="ECO:0000256" key="7">
    <source>
        <dbReference type="ARBA" id="ARBA00022855"/>
    </source>
</evidence>
<dbReference type="InterPro" id="IPR017948">
    <property type="entry name" value="TGFb_CS"/>
</dbReference>
<evidence type="ECO:0000256" key="6">
    <source>
        <dbReference type="ARBA" id="ARBA00022729"/>
    </source>
</evidence>
<evidence type="ECO:0000256" key="3">
    <source>
        <dbReference type="ARBA" id="ARBA00022514"/>
    </source>
</evidence>
<dbReference type="GeneTree" id="ENSGT00940000157214"/>
<evidence type="ECO:0000256" key="12">
    <source>
        <dbReference type="PIRSR" id="PIRSR037403-1"/>
    </source>
</evidence>
<dbReference type="InterPro" id="IPR001839">
    <property type="entry name" value="TGF-b_C"/>
</dbReference>
<reference evidence="16 17" key="1">
    <citation type="submission" date="2013-03" db="EMBL/GenBank/DDBJ databases">
        <authorList>
            <person name="Warren W."/>
            <person name="Wilson R.K."/>
        </authorList>
    </citation>
    <scope>NUCLEOTIDE SEQUENCE</scope>
</reference>
<protein>
    <recommendedName>
        <fullName evidence="11">Bone morphogenetic protein 3</fullName>
    </recommendedName>
</protein>
<feature type="region of interest" description="Disordered" evidence="14">
    <location>
        <begin position="248"/>
        <end position="287"/>
    </location>
</feature>
<dbReference type="InterPro" id="IPR029034">
    <property type="entry name" value="Cystine-knot_cytokine"/>
</dbReference>
<organism evidence="16 17">
    <name type="scientific">Macaca fascicularis</name>
    <name type="common">Crab-eating macaque</name>
    <name type="synonym">Cynomolgus monkey</name>
    <dbReference type="NCBI Taxonomy" id="9541"/>
    <lineage>
        <taxon>Eukaryota</taxon>
        <taxon>Metazoa</taxon>
        <taxon>Chordata</taxon>
        <taxon>Craniata</taxon>
        <taxon>Vertebrata</taxon>
        <taxon>Euteleostomi</taxon>
        <taxon>Mammalia</taxon>
        <taxon>Eutheria</taxon>
        <taxon>Euarchontoglires</taxon>
        <taxon>Primates</taxon>
        <taxon>Haplorrhini</taxon>
        <taxon>Catarrhini</taxon>
        <taxon>Cercopithecidae</taxon>
        <taxon>Cercopithecinae</taxon>
        <taxon>Macaca</taxon>
    </lineage>
</organism>
<evidence type="ECO:0000256" key="8">
    <source>
        <dbReference type="ARBA" id="ARBA00023030"/>
    </source>
</evidence>
<dbReference type="Proteomes" id="UP000233100">
    <property type="component" value="Chromosome 9"/>
</dbReference>
<keyword evidence="10" id="KW-0325">Glycoprotein</keyword>
<dbReference type="PROSITE" id="PS51362">
    <property type="entry name" value="TGF_BETA_2"/>
    <property type="match status" value="1"/>
</dbReference>
<feature type="disulfide bond" description="Interchain" evidence="12">
    <location>
        <position position="410"/>
    </location>
</feature>
<dbReference type="PIRSF" id="PIRSF037403">
    <property type="entry name" value="BMP3/GDF10"/>
    <property type="match status" value="1"/>
</dbReference>
<feature type="disulfide bond" evidence="12">
    <location>
        <begin position="373"/>
        <end position="443"/>
    </location>
</feature>
<evidence type="ECO:0000313" key="17">
    <source>
        <dbReference type="Proteomes" id="UP000233100"/>
    </source>
</evidence>
<keyword evidence="6 11" id="KW-0732">Signal</keyword>
<feature type="disulfide bond" evidence="12">
    <location>
        <begin position="377"/>
        <end position="445"/>
    </location>
</feature>
<proteinExistence type="inferred from homology"/>